<dbReference type="Gene3D" id="3.40.1190.20">
    <property type="match status" value="1"/>
</dbReference>
<dbReference type="GO" id="GO:0016301">
    <property type="term" value="F:kinase activity"/>
    <property type="evidence" value="ECO:0007669"/>
    <property type="project" value="UniProtKB-KW"/>
</dbReference>
<dbReference type="Proteomes" id="UP001058003">
    <property type="component" value="Chromosome"/>
</dbReference>
<dbReference type="InterPro" id="IPR050306">
    <property type="entry name" value="PfkB_Carbo_kinase"/>
</dbReference>
<dbReference type="GO" id="GO:0005524">
    <property type="term" value="F:ATP binding"/>
    <property type="evidence" value="ECO:0007669"/>
    <property type="project" value="UniProtKB-KW"/>
</dbReference>
<dbReference type="InterPro" id="IPR011611">
    <property type="entry name" value="PfkB_dom"/>
</dbReference>
<keyword evidence="2" id="KW-0808">Transferase</keyword>
<dbReference type="RefSeq" id="WP_033362985.1">
    <property type="nucleotide sequence ID" value="NZ_CP073767.1"/>
</dbReference>
<organism evidence="7 8">
    <name type="scientific">Dactylosporangium aurantiacum</name>
    <dbReference type="NCBI Taxonomy" id="35754"/>
    <lineage>
        <taxon>Bacteria</taxon>
        <taxon>Bacillati</taxon>
        <taxon>Actinomycetota</taxon>
        <taxon>Actinomycetes</taxon>
        <taxon>Micromonosporales</taxon>
        <taxon>Micromonosporaceae</taxon>
        <taxon>Dactylosporangium</taxon>
    </lineage>
</organism>
<dbReference type="EMBL" id="CP073767">
    <property type="protein sequence ID" value="UWZ56438.1"/>
    <property type="molecule type" value="Genomic_DNA"/>
</dbReference>
<dbReference type="AlphaFoldDB" id="A0A9Q9MER7"/>
<keyword evidence="8" id="KW-1185">Reference proteome</keyword>
<comment type="similarity">
    <text evidence="1">Belongs to the carbohydrate kinase PfkB family.</text>
</comment>
<accession>A0A9Q9MER7</accession>
<dbReference type="PROSITE" id="PS00583">
    <property type="entry name" value="PFKB_KINASES_1"/>
    <property type="match status" value="1"/>
</dbReference>
<evidence type="ECO:0000256" key="5">
    <source>
        <dbReference type="ARBA" id="ARBA00022840"/>
    </source>
</evidence>
<dbReference type="Pfam" id="PF00294">
    <property type="entry name" value="PfkB"/>
    <property type="match status" value="1"/>
</dbReference>
<dbReference type="SUPFAM" id="SSF53613">
    <property type="entry name" value="Ribokinase-like"/>
    <property type="match status" value="1"/>
</dbReference>
<protein>
    <submittedName>
        <fullName evidence="7">Carbohydrate kinase</fullName>
    </submittedName>
</protein>
<keyword evidence="3" id="KW-0547">Nucleotide-binding</keyword>
<sequence>MTRHAVVIGEALVDLLESSADSPAEPAGQLVYHPAIGGAPLNVAVGIARLGAPSEFAGSVGDDPWAGRILDFLTAAGVGTRGVVTVPGVATTLAVTTFRGIEPTFRFYGDPPSYGLLDAGDVDTDLVGAAGLLYCGSMCLLSPPVLAAARTAWATPGPVRVFDPNVRPVVGVDPDVVAEFAATADLVKLSSADAAALWGESPTQAAARLLALGAGAVVVTIGAEGALVAHADATVRVPAPTVSPVDATGAGDATMAGLSWGVMTRGLPTDLAGWEALTRVAVHVAGLVCESRGGAVSMPTLPALRARFPSLEV</sequence>
<proteinExistence type="inferred from homology"/>
<dbReference type="InterPro" id="IPR002173">
    <property type="entry name" value="Carboh/pur_kinase_PfkB_CS"/>
</dbReference>
<keyword evidence="5" id="KW-0067">ATP-binding</keyword>
<dbReference type="PANTHER" id="PTHR43085">
    <property type="entry name" value="HEXOKINASE FAMILY MEMBER"/>
    <property type="match status" value="1"/>
</dbReference>
<keyword evidence="4 7" id="KW-0418">Kinase</keyword>
<gene>
    <name evidence="7" type="ORF">Daura_09805</name>
</gene>
<dbReference type="OrthoDB" id="9795789at2"/>
<name>A0A9Q9MER7_9ACTN</name>
<evidence type="ECO:0000313" key="8">
    <source>
        <dbReference type="Proteomes" id="UP001058003"/>
    </source>
</evidence>
<evidence type="ECO:0000256" key="2">
    <source>
        <dbReference type="ARBA" id="ARBA00022679"/>
    </source>
</evidence>
<evidence type="ECO:0000256" key="1">
    <source>
        <dbReference type="ARBA" id="ARBA00010688"/>
    </source>
</evidence>
<dbReference type="InterPro" id="IPR029056">
    <property type="entry name" value="Ribokinase-like"/>
</dbReference>
<dbReference type="PANTHER" id="PTHR43085:SF1">
    <property type="entry name" value="PSEUDOURIDINE KINASE-RELATED"/>
    <property type="match status" value="1"/>
</dbReference>
<evidence type="ECO:0000256" key="3">
    <source>
        <dbReference type="ARBA" id="ARBA00022741"/>
    </source>
</evidence>
<reference evidence="7" key="1">
    <citation type="submission" date="2021-04" db="EMBL/GenBank/DDBJ databases">
        <title>Dactylosporangium aurantiacum NRRL B-8018 full assembly.</title>
        <authorList>
            <person name="Hartkoorn R.C."/>
            <person name="Beaudoing E."/>
            <person name="Hot D."/>
        </authorList>
    </citation>
    <scope>NUCLEOTIDE SEQUENCE</scope>
    <source>
        <strain evidence="7">NRRL B-8018</strain>
    </source>
</reference>
<dbReference type="KEGG" id="daur:Daura_09805"/>
<feature type="domain" description="Carbohydrate kinase PfkB" evidence="6">
    <location>
        <begin position="4"/>
        <end position="300"/>
    </location>
</feature>
<evidence type="ECO:0000259" key="6">
    <source>
        <dbReference type="Pfam" id="PF00294"/>
    </source>
</evidence>
<evidence type="ECO:0000256" key="4">
    <source>
        <dbReference type="ARBA" id="ARBA00022777"/>
    </source>
</evidence>
<evidence type="ECO:0000313" key="7">
    <source>
        <dbReference type="EMBL" id="UWZ56438.1"/>
    </source>
</evidence>